<gene>
    <name evidence="1" type="ORF">ARMGADRAFT_1078396</name>
</gene>
<evidence type="ECO:0000313" key="1">
    <source>
        <dbReference type="EMBL" id="PBK95693.1"/>
    </source>
</evidence>
<accession>A0A2H3E556</accession>
<evidence type="ECO:0008006" key="3">
    <source>
        <dbReference type="Google" id="ProtNLM"/>
    </source>
</evidence>
<dbReference type="OrthoDB" id="2995632at2759"/>
<protein>
    <recommendedName>
        <fullName evidence="3">F-box domain-containing protein</fullName>
    </recommendedName>
</protein>
<dbReference type="InParanoid" id="A0A2H3E556"/>
<dbReference type="Proteomes" id="UP000217790">
    <property type="component" value="Unassembled WGS sequence"/>
</dbReference>
<evidence type="ECO:0000313" key="2">
    <source>
        <dbReference type="Proteomes" id="UP000217790"/>
    </source>
</evidence>
<dbReference type="AlphaFoldDB" id="A0A2H3E556"/>
<name>A0A2H3E556_ARMGA</name>
<keyword evidence="2" id="KW-1185">Reference proteome</keyword>
<proteinExistence type="predicted"/>
<reference evidence="2" key="1">
    <citation type="journal article" date="2017" name="Nat. Ecol. Evol.">
        <title>Genome expansion and lineage-specific genetic innovations in the forest pathogenic fungi Armillaria.</title>
        <authorList>
            <person name="Sipos G."/>
            <person name="Prasanna A.N."/>
            <person name="Walter M.C."/>
            <person name="O'Connor E."/>
            <person name="Balint B."/>
            <person name="Krizsan K."/>
            <person name="Kiss B."/>
            <person name="Hess J."/>
            <person name="Varga T."/>
            <person name="Slot J."/>
            <person name="Riley R."/>
            <person name="Boka B."/>
            <person name="Rigling D."/>
            <person name="Barry K."/>
            <person name="Lee J."/>
            <person name="Mihaltcheva S."/>
            <person name="LaButti K."/>
            <person name="Lipzen A."/>
            <person name="Waldron R."/>
            <person name="Moloney N.M."/>
            <person name="Sperisen C."/>
            <person name="Kredics L."/>
            <person name="Vagvoelgyi C."/>
            <person name="Patrignani A."/>
            <person name="Fitzpatrick D."/>
            <person name="Nagy I."/>
            <person name="Doyle S."/>
            <person name="Anderson J.B."/>
            <person name="Grigoriev I.V."/>
            <person name="Gueldener U."/>
            <person name="Muensterkoetter M."/>
            <person name="Nagy L.G."/>
        </authorList>
    </citation>
    <scope>NUCLEOTIDE SEQUENCE [LARGE SCALE GENOMIC DNA]</scope>
    <source>
        <strain evidence="2">Ar21-2</strain>
    </source>
</reference>
<dbReference type="EMBL" id="KZ293652">
    <property type="protein sequence ID" value="PBK95693.1"/>
    <property type="molecule type" value="Genomic_DNA"/>
</dbReference>
<sequence length="375" mass="42356">MPFESLSDEIVAMIIDLACEDDPRWSGEPSRAGDLGLVCKAMLIPSRIRLFETVEVWFHRTDRNVDAVRRWFAHGAHRDFRAYVRRLQVGEADMRAIGSLLAFFPKVNTVRFWCCARWELTAPWSSHFSNISTLELETCDVNSLGLDCTLAAFPSLTRIHFFHGGSVRLSGDCSRLRLLVCLYALSIDLDDWRVKDFDGNLISPVGWLEECRGLGSLTVTASVGWALQAANKLLEFNSATLTHVDLNTAAQYDFWDGESNIDLCVLDPLVAGVTKTVLDLDLEKLRTLWIDIHVVSFDERRGVPTRSVELFDDLVGALEAFLSYTPVQDLGFAFHYYGGRKADATRTYMKRTKCLRKIGGVAVHSRNYFYDHGMP</sequence>
<organism evidence="1 2">
    <name type="scientific">Armillaria gallica</name>
    <name type="common">Bulbous honey fungus</name>
    <name type="synonym">Armillaria bulbosa</name>
    <dbReference type="NCBI Taxonomy" id="47427"/>
    <lineage>
        <taxon>Eukaryota</taxon>
        <taxon>Fungi</taxon>
        <taxon>Dikarya</taxon>
        <taxon>Basidiomycota</taxon>
        <taxon>Agaricomycotina</taxon>
        <taxon>Agaricomycetes</taxon>
        <taxon>Agaricomycetidae</taxon>
        <taxon>Agaricales</taxon>
        <taxon>Marasmiineae</taxon>
        <taxon>Physalacriaceae</taxon>
        <taxon>Armillaria</taxon>
    </lineage>
</organism>